<feature type="transmembrane region" description="Helical" evidence="1">
    <location>
        <begin position="51"/>
        <end position="70"/>
    </location>
</feature>
<keyword evidence="1" id="KW-0472">Membrane</keyword>
<reference evidence="2" key="1">
    <citation type="journal article" date="2020" name="Nature">
        <title>Giant virus diversity and host interactions through global metagenomics.</title>
        <authorList>
            <person name="Schulz F."/>
            <person name="Roux S."/>
            <person name="Paez-Espino D."/>
            <person name="Jungbluth S."/>
            <person name="Walsh D.A."/>
            <person name="Denef V.J."/>
            <person name="McMahon K.D."/>
            <person name="Konstantinidis K.T."/>
            <person name="Eloe-Fadrosh E.A."/>
            <person name="Kyrpides N.C."/>
            <person name="Woyke T."/>
        </authorList>
    </citation>
    <scope>NUCLEOTIDE SEQUENCE</scope>
    <source>
        <strain evidence="2">GVMAG-S-3300013014-104</strain>
    </source>
</reference>
<sequence>MNSFMNSYFGPLPREYCVYFLILAVFFGILFVISLFSIATFIIMHYKKINSLFIVNSFLILFNTFLGYLANRLLYTMCVKSI</sequence>
<dbReference type="AlphaFoldDB" id="A0A6C0KQD4"/>
<evidence type="ECO:0000256" key="1">
    <source>
        <dbReference type="SAM" id="Phobius"/>
    </source>
</evidence>
<proteinExistence type="predicted"/>
<organism evidence="2">
    <name type="scientific">viral metagenome</name>
    <dbReference type="NCBI Taxonomy" id="1070528"/>
    <lineage>
        <taxon>unclassified sequences</taxon>
        <taxon>metagenomes</taxon>
        <taxon>organismal metagenomes</taxon>
    </lineage>
</organism>
<evidence type="ECO:0000313" key="2">
    <source>
        <dbReference type="EMBL" id="QHU19401.1"/>
    </source>
</evidence>
<dbReference type="EMBL" id="MN740949">
    <property type="protein sequence ID" value="QHU19401.1"/>
    <property type="molecule type" value="Genomic_DNA"/>
</dbReference>
<keyword evidence="1" id="KW-0812">Transmembrane</keyword>
<evidence type="ECO:0008006" key="3">
    <source>
        <dbReference type="Google" id="ProtNLM"/>
    </source>
</evidence>
<feature type="transmembrane region" description="Helical" evidence="1">
    <location>
        <begin position="20"/>
        <end position="44"/>
    </location>
</feature>
<keyword evidence="1" id="KW-1133">Transmembrane helix</keyword>
<name>A0A6C0KQD4_9ZZZZ</name>
<accession>A0A6C0KQD4</accession>
<protein>
    <recommendedName>
        <fullName evidence="3">G-protein coupled receptors family 1 profile domain-containing protein</fullName>
    </recommendedName>
</protein>